<dbReference type="EMBL" id="FXAW01000018">
    <property type="protein sequence ID" value="SMG53859.1"/>
    <property type="molecule type" value="Genomic_DNA"/>
</dbReference>
<evidence type="ECO:0000313" key="2">
    <source>
        <dbReference type="EMBL" id="SMG53859.1"/>
    </source>
</evidence>
<sequence>MVWLRYFSFSSAKFSKRILASRYGAQRPLLMEEQLQTPLSELILLNLFLGSVSYLIAFSFIFLVSRANSFRWLRFVTISILSLVFGLVGSFFIWGIWSTSFDIMIGPIHIPTFLSLLIVTPILLVIFGNRLRIVKPKTIK</sequence>
<feature type="transmembrane region" description="Helical" evidence="1">
    <location>
        <begin position="103"/>
        <end position="127"/>
    </location>
</feature>
<protein>
    <submittedName>
        <fullName evidence="2">Uncharacterized protein</fullName>
    </submittedName>
</protein>
<organism evidence="2 3">
    <name type="scientific">Marivirga sericea</name>
    <dbReference type="NCBI Taxonomy" id="1028"/>
    <lineage>
        <taxon>Bacteria</taxon>
        <taxon>Pseudomonadati</taxon>
        <taxon>Bacteroidota</taxon>
        <taxon>Cytophagia</taxon>
        <taxon>Cytophagales</taxon>
        <taxon>Marivirgaceae</taxon>
        <taxon>Marivirga</taxon>
    </lineage>
</organism>
<keyword evidence="1" id="KW-0812">Transmembrane</keyword>
<name>A0A1X7LL21_9BACT</name>
<feature type="transmembrane region" description="Helical" evidence="1">
    <location>
        <begin position="75"/>
        <end position="97"/>
    </location>
</feature>
<evidence type="ECO:0000256" key="1">
    <source>
        <dbReference type="SAM" id="Phobius"/>
    </source>
</evidence>
<gene>
    <name evidence="2" type="ORF">SAMN05661096_04106</name>
</gene>
<dbReference type="STRING" id="1028.SAMN05661096_04106"/>
<reference evidence="3" key="1">
    <citation type="submission" date="2017-04" db="EMBL/GenBank/DDBJ databases">
        <authorList>
            <person name="Varghese N."/>
            <person name="Submissions S."/>
        </authorList>
    </citation>
    <scope>NUCLEOTIDE SEQUENCE [LARGE SCALE GENOMIC DNA]</scope>
    <source>
        <strain evidence="3">DSM 4125</strain>
    </source>
</reference>
<keyword evidence="1" id="KW-1133">Transmembrane helix</keyword>
<keyword evidence="3" id="KW-1185">Reference proteome</keyword>
<accession>A0A1X7LL21</accession>
<dbReference type="AlphaFoldDB" id="A0A1X7LL21"/>
<feature type="transmembrane region" description="Helical" evidence="1">
    <location>
        <begin position="42"/>
        <end position="63"/>
    </location>
</feature>
<proteinExistence type="predicted"/>
<keyword evidence="1" id="KW-0472">Membrane</keyword>
<dbReference type="Proteomes" id="UP000193804">
    <property type="component" value="Unassembled WGS sequence"/>
</dbReference>
<evidence type="ECO:0000313" key="3">
    <source>
        <dbReference type="Proteomes" id="UP000193804"/>
    </source>
</evidence>